<keyword evidence="1 6" id="KW-0963">Cytoplasm</keyword>
<dbReference type="EC" id="2.1.1.207" evidence="6"/>
<dbReference type="Gene3D" id="3.40.1280.10">
    <property type="match status" value="1"/>
</dbReference>
<feature type="binding site" evidence="6 7">
    <location>
        <position position="79"/>
    </location>
    <ligand>
        <name>S-adenosyl-L-methionine</name>
        <dbReference type="ChEBI" id="CHEBI:59789"/>
    </ligand>
</feature>
<dbReference type="CDD" id="cd18094">
    <property type="entry name" value="SpoU-like_TrmL"/>
    <property type="match status" value="1"/>
</dbReference>
<feature type="binding site" evidence="6 7">
    <location>
        <position position="101"/>
    </location>
    <ligand>
        <name>S-adenosyl-L-methionine</name>
        <dbReference type="ChEBI" id="CHEBI:59789"/>
    </ligand>
</feature>
<accession>G2EFN2</accession>
<dbReference type="RefSeq" id="WP_008638536.1">
    <property type="nucleotide sequence ID" value="NZ_AFXZ01000044.1"/>
</dbReference>
<dbReference type="OrthoDB" id="9789043at2"/>
<evidence type="ECO:0000313" key="10">
    <source>
        <dbReference type="Proteomes" id="UP000003730"/>
    </source>
</evidence>
<evidence type="ECO:0000256" key="2">
    <source>
        <dbReference type="ARBA" id="ARBA00022603"/>
    </source>
</evidence>
<dbReference type="SUPFAM" id="SSF75217">
    <property type="entry name" value="alpha/beta knot"/>
    <property type="match status" value="1"/>
</dbReference>
<reference evidence="9 10" key="1">
    <citation type="journal article" date="2008" name="Int. J. Syst. Evol. Microbiol.">
        <title>Bizionia argentinensis sp. nov., isolated from surface marine water in Antarctica.</title>
        <authorList>
            <person name="Bercovich A."/>
            <person name="Vazquez S.C."/>
            <person name="Yankilevich P."/>
            <person name="Coria S.H."/>
            <person name="Foti M."/>
            <person name="Hernandez E."/>
            <person name="Vidal A."/>
            <person name="Ruberto L."/>
            <person name="Melo C."/>
            <person name="Marenssi S."/>
            <person name="Criscuolo M."/>
            <person name="Memoli M."/>
            <person name="Arguelles M."/>
            <person name="Mac Cormack W.P."/>
        </authorList>
    </citation>
    <scope>NUCLEOTIDE SEQUENCE [LARGE SCALE GENOMIC DNA]</scope>
    <source>
        <strain evidence="9 10">JUB59</strain>
    </source>
</reference>
<dbReference type="eggNOG" id="COG0219">
    <property type="taxonomic scope" value="Bacteria"/>
</dbReference>
<dbReference type="GO" id="GO:0002130">
    <property type="term" value="P:wobble position ribose methylation"/>
    <property type="evidence" value="ECO:0007669"/>
    <property type="project" value="TreeGrafter"/>
</dbReference>
<feature type="binding site" evidence="6 7">
    <location>
        <position position="131"/>
    </location>
    <ligand>
        <name>S-adenosyl-L-methionine</name>
        <dbReference type="ChEBI" id="CHEBI:59789"/>
    </ligand>
</feature>
<comment type="catalytic activity">
    <reaction evidence="6">
        <text>cytidine(34) in tRNA + S-adenosyl-L-methionine = 2'-O-methylcytidine(34) in tRNA + S-adenosyl-L-homocysteine + H(+)</text>
        <dbReference type="Rhea" id="RHEA:43084"/>
        <dbReference type="Rhea" id="RHEA-COMP:10331"/>
        <dbReference type="Rhea" id="RHEA-COMP:10332"/>
        <dbReference type="ChEBI" id="CHEBI:15378"/>
        <dbReference type="ChEBI" id="CHEBI:57856"/>
        <dbReference type="ChEBI" id="CHEBI:59789"/>
        <dbReference type="ChEBI" id="CHEBI:74495"/>
        <dbReference type="ChEBI" id="CHEBI:82748"/>
        <dbReference type="EC" id="2.1.1.207"/>
    </reaction>
</comment>
<dbReference type="EMBL" id="AFXZ01000044">
    <property type="protein sequence ID" value="EGV42729.1"/>
    <property type="molecule type" value="Genomic_DNA"/>
</dbReference>
<keyword evidence="2 6" id="KW-0489">Methyltransferase</keyword>
<sequence>MPLNIVLIEPEIPNNTGNIGRLALASGSNLHLVKPFGFEISDKRLKRAGLDYWQHLNIFYYDNLEDFFSKNKDANMAFLSSHGQKNYWDIPYQDHLFLIFGKESVGLSKKILENHEDKLFKIPLYSNHVRSLNLANAVSIVVYEGIKQLH</sequence>
<protein>
    <recommendedName>
        <fullName evidence="6">Putative tRNA (cytidine(34)-2'-O)-methyltransferase</fullName>
        <ecNumber evidence="6">2.1.1.207</ecNumber>
    </recommendedName>
    <alternativeName>
        <fullName evidence="6">tRNA (cytidine/uridine-2'-O-)-methyltransferase</fullName>
    </alternativeName>
</protein>
<dbReference type="InterPro" id="IPR029028">
    <property type="entry name" value="Alpha/beta_knot_MTases"/>
</dbReference>
<comment type="subcellular location">
    <subcellularLocation>
        <location evidence="6">Cytoplasm</location>
    </subcellularLocation>
</comment>
<keyword evidence="4 6" id="KW-0949">S-adenosyl-L-methionine</keyword>
<evidence type="ECO:0000313" key="9">
    <source>
        <dbReference type="EMBL" id="EGV42729.1"/>
    </source>
</evidence>
<dbReference type="PIRSF" id="PIRSF029256">
    <property type="entry name" value="SpoU_TrmH_prd"/>
    <property type="match status" value="1"/>
</dbReference>
<dbReference type="HAMAP" id="MF_01885">
    <property type="entry name" value="tRNA_methyltr_TrmL"/>
    <property type="match status" value="1"/>
</dbReference>
<dbReference type="STRING" id="1046627.BZARG_2514"/>
<keyword evidence="10" id="KW-1185">Reference proteome</keyword>
<comment type="function">
    <text evidence="6">Could methylate the ribose at the nucleotide 34 wobble position in tRNA.</text>
</comment>
<evidence type="ECO:0000256" key="5">
    <source>
        <dbReference type="ARBA" id="ARBA00022694"/>
    </source>
</evidence>
<keyword evidence="5 6" id="KW-0819">tRNA processing</keyword>
<gene>
    <name evidence="9" type="ORF">BZARG_2514</name>
</gene>
<proteinExistence type="inferred from homology"/>
<evidence type="ECO:0000256" key="3">
    <source>
        <dbReference type="ARBA" id="ARBA00022679"/>
    </source>
</evidence>
<comment type="similarity">
    <text evidence="6">Belongs to the class IV-like SAM-binding methyltransferase superfamily. RNA methyltransferase TrmH family. TrmL subfamily.</text>
</comment>
<organism evidence="9 10">
    <name type="scientific">Bizionia argentinensis JUB59</name>
    <dbReference type="NCBI Taxonomy" id="1046627"/>
    <lineage>
        <taxon>Bacteria</taxon>
        <taxon>Pseudomonadati</taxon>
        <taxon>Bacteroidota</taxon>
        <taxon>Flavobacteriia</taxon>
        <taxon>Flavobacteriales</taxon>
        <taxon>Flavobacteriaceae</taxon>
        <taxon>Bizionia</taxon>
    </lineage>
</organism>
<name>G2EFN2_9FLAO</name>
<dbReference type="AlphaFoldDB" id="G2EFN2"/>
<evidence type="ECO:0000256" key="7">
    <source>
        <dbReference type="PIRSR" id="PIRSR029256-1"/>
    </source>
</evidence>
<feature type="domain" description="tRNA/rRNA methyltransferase SpoU type" evidence="8">
    <location>
        <begin position="3"/>
        <end position="143"/>
    </location>
</feature>
<feature type="binding site" evidence="6 7">
    <location>
        <position position="122"/>
    </location>
    <ligand>
        <name>S-adenosyl-L-methionine</name>
        <dbReference type="ChEBI" id="CHEBI:59789"/>
    </ligand>
</feature>
<dbReference type="Proteomes" id="UP000003730">
    <property type="component" value="Unassembled WGS sequence"/>
</dbReference>
<dbReference type="InterPro" id="IPR029026">
    <property type="entry name" value="tRNA_m1G_MTases_N"/>
</dbReference>
<dbReference type="PATRIC" id="fig|1046627.3.peg.2317"/>
<dbReference type="GO" id="GO:0141098">
    <property type="term" value="F:tRNA (cytidine(34)-2'-O)-methyltransferase activity"/>
    <property type="evidence" value="ECO:0007669"/>
    <property type="project" value="RHEA"/>
</dbReference>
<evidence type="ECO:0000259" key="8">
    <source>
        <dbReference type="Pfam" id="PF00588"/>
    </source>
</evidence>
<dbReference type="GO" id="GO:0141102">
    <property type="term" value="F:tRNA (5-carboxymethylaminomethyluridine(34)-2'-O)-methyltransferase activity"/>
    <property type="evidence" value="ECO:0007669"/>
    <property type="project" value="RHEA"/>
</dbReference>
<dbReference type="PANTHER" id="PTHR42971:SF1">
    <property type="entry name" value="TRNA (CYTIDINE(34)-2'-O)-METHYLTRANSFERASE"/>
    <property type="match status" value="1"/>
</dbReference>
<evidence type="ECO:0000256" key="4">
    <source>
        <dbReference type="ARBA" id="ARBA00022691"/>
    </source>
</evidence>
<keyword evidence="3 6" id="KW-0808">Transferase</keyword>
<dbReference type="GO" id="GO:0005737">
    <property type="term" value="C:cytoplasm"/>
    <property type="evidence" value="ECO:0007669"/>
    <property type="project" value="UniProtKB-SubCell"/>
</dbReference>
<dbReference type="Pfam" id="PF00588">
    <property type="entry name" value="SpoU_methylase"/>
    <property type="match status" value="1"/>
</dbReference>
<dbReference type="GO" id="GO:0003723">
    <property type="term" value="F:RNA binding"/>
    <property type="evidence" value="ECO:0007669"/>
    <property type="project" value="InterPro"/>
</dbReference>
<dbReference type="PANTHER" id="PTHR42971">
    <property type="entry name" value="TRNA (CYTIDINE(34)-2'-O)-METHYLTRANSFERASE"/>
    <property type="match status" value="1"/>
</dbReference>
<evidence type="ECO:0000256" key="1">
    <source>
        <dbReference type="ARBA" id="ARBA00022490"/>
    </source>
</evidence>
<evidence type="ECO:0000256" key="6">
    <source>
        <dbReference type="HAMAP-Rule" id="MF_01885"/>
    </source>
</evidence>
<dbReference type="InterPro" id="IPR016914">
    <property type="entry name" value="TrmL"/>
</dbReference>
<comment type="catalytic activity">
    <reaction evidence="6">
        <text>5-carboxymethylaminomethyluridine(34) in tRNA(Leu) + S-adenosyl-L-methionine = 5-carboxymethylaminomethyl-2'-O-methyluridine(34) in tRNA(Leu) + S-adenosyl-L-homocysteine + H(+)</text>
        <dbReference type="Rhea" id="RHEA:43088"/>
        <dbReference type="Rhea" id="RHEA-COMP:10333"/>
        <dbReference type="Rhea" id="RHEA-COMP:10334"/>
        <dbReference type="ChEBI" id="CHEBI:15378"/>
        <dbReference type="ChEBI" id="CHEBI:57856"/>
        <dbReference type="ChEBI" id="CHEBI:59789"/>
        <dbReference type="ChEBI" id="CHEBI:74508"/>
        <dbReference type="ChEBI" id="CHEBI:74511"/>
        <dbReference type="EC" id="2.1.1.207"/>
    </reaction>
</comment>
<dbReference type="InterPro" id="IPR001537">
    <property type="entry name" value="SpoU_MeTrfase"/>
</dbReference>
<comment type="caution">
    <text evidence="9">The sequence shown here is derived from an EMBL/GenBank/DDBJ whole genome shotgun (WGS) entry which is preliminary data.</text>
</comment>